<gene>
    <name evidence="1" type="ORF">TMES_18170</name>
</gene>
<dbReference type="OrthoDB" id="7365297at2"/>
<evidence type="ECO:0000313" key="1">
    <source>
        <dbReference type="EMBL" id="OSQ36419.1"/>
    </source>
</evidence>
<proteinExistence type="predicted"/>
<dbReference type="SUPFAM" id="SSF51604">
    <property type="entry name" value="Enolase C-terminal domain-like"/>
    <property type="match status" value="1"/>
</dbReference>
<dbReference type="AlphaFoldDB" id="A0A1Y2KWN6"/>
<dbReference type="Gene3D" id="3.20.20.120">
    <property type="entry name" value="Enolase-like C-terminal domain"/>
    <property type="match status" value="1"/>
</dbReference>
<reference evidence="1 2" key="1">
    <citation type="submission" date="2014-03" db="EMBL/GenBank/DDBJ databases">
        <title>The draft genome sequence of Thalassospira mesophila JCM 18969.</title>
        <authorList>
            <person name="Lai Q."/>
            <person name="Shao Z."/>
        </authorList>
    </citation>
    <scope>NUCLEOTIDE SEQUENCE [LARGE SCALE GENOMIC DNA]</scope>
    <source>
        <strain evidence="1 2">JCM 18969</strain>
    </source>
</reference>
<keyword evidence="2" id="KW-1185">Reference proteome</keyword>
<dbReference type="InterPro" id="IPR036849">
    <property type="entry name" value="Enolase-like_C_sf"/>
</dbReference>
<evidence type="ECO:0008006" key="3">
    <source>
        <dbReference type="Google" id="ProtNLM"/>
    </source>
</evidence>
<dbReference type="STRING" id="1293891.TMES_18170"/>
<organism evidence="1 2">
    <name type="scientific">Thalassospira mesophila</name>
    <dbReference type="NCBI Taxonomy" id="1293891"/>
    <lineage>
        <taxon>Bacteria</taxon>
        <taxon>Pseudomonadati</taxon>
        <taxon>Pseudomonadota</taxon>
        <taxon>Alphaproteobacteria</taxon>
        <taxon>Rhodospirillales</taxon>
        <taxon>Thalassospiraceae</taxon>
        <taxon>Thalassospira</taxon>
    </lineage>
</organism>
<comment type="caution">
    <text evidence="1">The sequence shown here is derived from an EMBL/GenBank/DDBJ whole genome shotgun (WGS) entry which is preliminary data.</text>
</comment>
<evidence type="ECO:0000313" key="2">
    <source>
        <dbReference type="Proteomes" id="UP000193391"/>
    </source>
</evidence>
<name>A0A1Y2KWN6_9PROT</name>
<dbReference type="Proteomes" id="UP000193391">
    <property type="component" value="Unassembled WGS sequence"/>
</dbReference>
<dbReference type="RefSeq" id="WP_085585212.1">
    <property type="nucleotide sequence ID" value="NZ_JFKA01000011.1"/>
</dbReference>
<sequence>MAAPPLAKFVEYFPTRDILNFAKLIDNPVVARDGKIAVPQEPGLGFDFVMDAVEKYALGQTITGTYSAPTQVFAATR</sequence>
<dbReference type="EMBL" id="JFKA01000011">
    <property type="protein sequence ID" value="OSQ36419.1"/>
    <property type="molecule type" value="Genomic_DNA"/>
</dbReference>
<accession>A0A1Y2KWN6</accession>
<protein>
    <recommendedName>
        <fullName evidence="3">Enolase C-terminal domain-containing protein</fullName>
    </recommendedName>
</protein>